<evidence type="ECO:0000313" key="1">
    <source>
        <dbReference type="EMBL" id="MDC7789910.1"/>
    </source>
</evidence>
<protein>
    <submittedName>
        <fullName evidence="1">Uncharacterized protein</fullName>
    </submittedName>
</protein>
<reference evidence="1" key="1">
    <citation type="journal article" date="2023" name="Microbiol Resour">
        <title>Genome Sequences of Rhodoplanes serenus and Two Thermotolerant Strains, Rhodoplanes tepidamans and 'Rhodoplanes cryptolactis,' Further Refine the Genus.</title>
        <authorList>
            <person name="Rayyan A.A."/>
            <person name="Kyndt J.A."/>
        </authorList>
    </citation>
    <scope>NUCLEOTIDE SEQUENCE</scope>
    <source>
        <strain evidence="1">DSM 9987</strain>
    </source>
</reference>
<keyword evidence="2" id="KW-1185">Reference proteome</keyword>
<proteinExistence type="predicted"/>
<accession>A0ABT5JJL7</accession>
<gene>
    <name evidence="1" type="ORF">PQJ73_29885</name>
</gene>
<reference evidence="1" key="2">
    <citation type="submission" date="2023-02" db="EMBL/GenBank/DDBJ databases">
        <authorList>
            <person name="Rayyan A."/>
            <person name="Meyer T."/>
            <person name="Kyndt J.A."/>
        </authorList>
    </citation>
    <scope>NUCLEOTIDE SEQUENCE</scope>
    <source>
        <strain evidence="1">DSM 9987</strain>
    </source>
</reference>
<dbReference type="Proteomes" id="UP001165652">
    <property type="component" value="Unassembled WGS sequence"/>
</dbReference>
<name>A0ABT5JJL7_RHOTP</name>
<dbReference type="EMBL" id="JAQQLI010000099">
    <property type="protein sequence ID" value="MDC7789910.1"/>
    <property type="molecule type" value="Genomic_DNA"/>
</dbReference>
<comment type="caution">
    <text evidence="1">The sequence shown here is derived from an EMBL/GenBank/DDBJ whole genome shotgun (WGS) entry which is preliminary data.</text>
</comment>
<sequence length="64" mass="7138">MRHDEIRVQRTADTTCRTCGRPVWAPRFFDTRGHHYCAPECWENVGTAAAAAAAAPAFAAMEMR</sequence>
<evidence type="ECO:0000313" key="2">
    <source>
        <dbReference type="Proteomes" id="UP001165652"/>
    </source>
</evidence>
<dbReference type="RefSeq" id="WP_272780731.1">
    <property type="nucleotide sequence ID" value="NZ_JAQQLI010000099.1"/>
</dbReference>
<organism evidence="1 2">
    <name type="scientific">Rhodoplanes tepidamans</name>
    <name type="common">Rhodoplanes cryptolactis</name>
    <dbReference type="NCBI Taxonomy" id="200616"/>
    <lineage>
        <taxon>Bacteria</taxon>
        <taxon>Pseudomonadati</taxon>
        <taxon>Pseudomonadota</taxon>
        <taxon>Alphaproteobacteria</taxon>
        <taxon>Hyphomicrobiales</taxon>
        <taxon>Nitrobacteraceae</taxon>
        <taxon>Rhodoplanes</taxon>
    </lineage>
</organism>